<protein>
    <recommendedName>
        <fullName evidence="4">ABC-2 family transporter protein</fullName>
    </recommendedName>
</protein>
<dbReference type="Pfam" id="PF16949">
    <property type="entry name" value="ABC_tran_2"/>
    <property type="match status" value="1"/>
</dbReference>
<dbReference type="STRING" id="1121338.CLTEP_07510"/>
<dbReference type="Proteomes" id="UP000075531">
    <property type="component" value="Unassembled WGS sequence"/>
</dbReference>
<keyword evidence="1" id="KW-1133">Transmembrane helix</keyword>
<comment type="caution">
    <text evidence="2">The sequence shown here is derived from an EMBL/GenBank/DDBJ whole genome shotgun (WGS) entry which is preliminary data.</text>
</comment>
<feature type="transmembrane region" description="Helical" evidence="1">
    <location>
        <begin position="117"/>
        <end position="137"/>
    </location>
</feature>
<dbReference type="OrthoDB" id="138672at2"/>
<keyword evidence="1" id="KW-0472">Membrane</keyword>
<evidence type="ECO:0008006" key="4">
    <source>
        <dbReference type="Google" id="ProtNLM"/>
    </source>
</evidence>
<dbReference type="EMBL" id="LTBA01000004">
    <property type="protein sequence ID" value="KYH35347.1"/>
    <property type="molecule type" value="Genomic_DNA"/>
</dbReference>
<reference evidence="2 3" key="1">
    <citation type="submission" date="2016-02" db="EMBL/GenBank/DDBJ databases">
        <title>Genome sequence of Clostridium tepidiprofundi DSM 19306.</title>
        <authorList>
            <person name="Poehlein A."/>
            <person name="Daniel R."/>
        </authorList>
    </citation>
    <scope>NUCLEOTIDE SEQUENCE [LARGE SCALE GENOMIC DNA]</scope>
    <source>
        <strain evidence="2 3">DSM 19306</strain>
    </source>
</reference>
<feature type="transmembrane region" description="Helical" evidence="1">
    <location>
        <begin position="521"/>
        <end position="543"/>
    </location>
</feature>
<accession>A0A151B6S5</accession>
<feature type="transmembrane region" description="Helical" evidence="1">
    <location>
        <begin position="261"/>
        <end position="284"/>
    </location>
</feature>
<feature type="transmembrane region" description="Helical" evidence="1">
    <location>
        <begin position="331"/>
        <end position="353"/>
    </location>
</feature>
<evidence type="ECO:0000256" key="1">
    <source>
        <dbReference type="SAM" id="Phobius"/>
    </source>
</evidence>
<feature type="transmembrane region" description="Helical" evidence="1">
    <location>
        <begin position="32"/>
        <end position="52"/>
    </location>
</feature>
<proteinExistence type="predicted"/>
<feature type="transmembrane region" description="Helical" evidence="1">
    <location>
        <begin position="494"/>
        <end position="515"/>
    </location>
</feature>
<dbReference type="AlphaFoldDB" id="A0A151B6S5"/>
<keyword evidence="1" id="KW-0812">Transmembrane</keyword>
<dbReference type="InterPro" id="IPR031599">
    <property type="entry name" value="ABC_tran_2"/>
</dbReference>
<feature type="transmembrane region" description="Helical" evidence="1">
    <location>
        <begin position="149"/>
        <end position="176"/>
    </location>
</feature>
<feature type="transmembrane region" description="Helical" evidence="1">
    <location>
        <begin position="373"/>
        <end position="399"/>
    </location>
</feature>
<feature type="transmembrane region" description="Helical" evidence="1">
    <location>
        <begin position="420"/>
        <end position="445"/>
    </location>
</feature>
<keyword evidence="3" id="KW-1185">Reference proteome</keyword>
<evidence type="ECO:0000313" key="3">
    <source>
        <dbReference type="Proteomes" id="UP000075531"/>
    </source>
</evidence>
<feature type="transmembrane region" description="Helical" evidence="1">
    <location>
        <begin position="72"/>
        <end position="96"/>
    </location>
</feature>
<sequence>MNRFIALTKVLFKNTGSSIVTNGNTKQKLKSYLIVLFLIVCFLPMAISLGAFTNKAYGVLSSINQEGLILGLGFGIGSMLIFIFGIFYVMGTFYFSMDIENLLHLPFKPSDILGAKFVIVLAFEYLTEFVVLLPILIGYGVGSKGGVLYYLYSFITFLTLPVVPLIIASLIVMVIMRFTNIAKNKDRFKVVGGMIAIVISVAINLFIQRTSQSGASTEEIKNMIISGNNSLIGLATKIFPNSKFAAYGVAQSSNLSGAVNMLVFLIIAIAAIIIFILVGDMLYLKGVIGISETTSRRKKLTSDELKKNTKQNSIIKSYTIKEIRILLRTPAYFMNCVLMNFLWPVVILIPMFTNSNGMSDIHEFGKFILKPDIIGTALACAVAIVVVITASSPVASTAISREGHNFFTNKYLPVDYRIQIMSKVFSAFILGIFSMLILLVVLIPFIRPSVILVVLIVLAGTLGILFSSFTGVLVDINSPKLNWDNEQKAVKQNLNVFLGMLPCLVYSGAIAFIVFKFKLSIVVASVILVGAFGVIDIILYRFLMTKGVSMYGKIN</sequence>
<feature type="transmembrane region" description="Helical" evidence="1">
    <location>
        <begin position="451"/>
        <end position="474"/>
    </location>
</feature>
<name>A0A151B6S5_9CLOT</name>
<organism evidence="2 3">
    <name type="scientific">Clostridium tepidiprofundi DSM 19306</name>
    <dbReference type="NCBI Taxonomy" id="1121338"/>
    <lineage>
        <taxon>Bacteria</taxon>
        <taxon>Bacillati</taxon>
        <taxon>Bacillota</taxon>
        <taxon>Clostridia</taxon>
        <taxon>Eubacteriales</taxon>
        <taxon>Clostridiaceae</taxon>
        <taxon>Clostridium</taxon>
    </lineage>
</organism>
<evidence type="ECO:0000313" key="2">
    <source>
        <dbReference type="EMBL" id="KYH35347.1"/>
    </source>
</evidence>
<dbReference type="RefSeq" id="WP_066822816.1">
    <property type="nucleotide sequence ID" value="NZ_LTBA01000004.1"/>
</dbReference>
<dbReference type="PATRIC" id="fig|1121338.3.peg.764"/>
<gene>
    <name evidence="2" type="ORF">CLTEP_07510</name>
</gene>
<feature type="transmembrane region" description="Helical" evidence="1">
    <location>
        <begin position="188"/>
        <end position="207"/>
    </location>
</feature>